<accession>A0A4R6KII3</accession>
<keyword evidence="1" id="KW-0812">Transmembrane</keyword>
<name>A0A4R6KII3_9ACTN</name>
<dbReference type="AlphaFoldDB" id="A0A4R6KII3"/>
<keyword evidence="3" id="KW-1185">Reference proteome</keyword>
<proteinExistence type="predicted"/>
<keyword evidence="1" id="KW-0472">Membrane</keyword>
<dbReference type="NCBIfam" id="TIGR03816">
    <property type="entry name" value="tadE_like_DECH"/>
    <property type="match status" value="1"/>
</dbReference>
<protein>
    <submittedName>
        <fullName evidence="2">Secretion/DNA translocation related TadE-like protein</fullName>
    </submittedName>
</protein>
<evidence type="ECO:0000256" key="1">
    <source>
        <dbReference type="SAM" id="Phobius"/>
    </source>
</evidence>
<gene>
    <name evidence="2" type="ORF">EV643_104344</name>
</gene>
<dbReference type="InterPro" id="IPR021202">
    <property type="entry name" value="Rv3654c-like"/>
</dbReference>
<evidence type="ECO:0000313" key="2">
    <source>
        <dbReference type="EMBL" id="TDO50844.1"/>
    </source>
</evidence>
<dbReference type="EMBL" id="SNWQ01000004">
    <property type="protein sequence ID" value="TDO50844.1"/>
    <property type="molecule type" value="Genomic_DNA"/>
</dbReference>
<comment type="caution">
    <text evidence="2">The sequence shown here is derived from an EMBL/GenBank/DDBJ whole genome shotgun (WGS) entry which is preliminary data.</text>
</comment>
<dbReference type="RefSeq" id="WP_133800009.1">
    <property type="nucleotide sequence ID" value="NZ_SNWQ01000004.1"/>
</dbReference>
<evidence type="ECO:0000313" key="3">
    <source>
        <dbReference type="Proteomes" id="UP000295388"/>
    </source>
</evidence>
<organism evidence="2 3">
    <name type="scientific">Kribbella caucasensis</name>
    <dbReference type="NCBI Taxonomy" id="2512215"/>
    <lineage>
        <taxon>Bacteria</taxon>
        <taxon>Bacillati</taxon>
        <taxon>Actinomycetota</taxon>
        <taxon>Actinomycetes</taxon>
        <taxon>Propionibacteriales</taxon>
        <taxon>Kribbellaceae</taxon>
        <taxon>Kribbella</taxon>
    </lineage>
</organism>
<feature type="transmembrane region" description="Helical" evidence="1">
    <location>
        <begin position="21"/>
        <end position="43"/>
    </location>
</feature>
<reference evidence="2 3" key="1">
    <citation type="submission" date="2019-03" db="EMBL/GenBank/DDBJ databases">
        <title>Genomic Encyclopedia of Type Strains, Phase III (KMG-III): the genomes of soil and plant-associated and newly described type strains.</title>
        <authorList>
            <person name="Whitman W."/>
        </authorList>
    </citation>
    <scope>NUCLEOTIDE SEQUENCE [LARGE SCALE GENOMIC DNA]</scope>
    <source>
        <strain evidence="2 3">VKM Ac-2527</strain>
    </source>
</reference>
<sequence length="141" mass="14754">MTHYLRQRHRHRVRNERGAGTLLMLWVALAFLGAGLLAVPWIVVSLGSHRANTAADLAALSAAQAIQSGDPDACKTAREIATVHHAEVTQCAVNGEVVSLTVAVHLRLGALGTPTIHTNSRAGPVTEIAADPGGADWADDG</sequence>
<dbReference type="Proteomes" id="UP000295388">
    <property type="component" value="Unassembled WGS sequence"/>
</dbReference>
<dbReference type="OrthoDB" id="3830220at2"/>
<keyword evidence="1" id="KW-1133">Transmembrane helix</keyword>